<dbReference type="Proteomes" id="UP001457282">
    <property type="component" value="Unassembled WGS sequence"/>
</dbReference>
<proteinExistence type="predicted"/>
<name>A0AAW1Y5T2_RUBAR</name>
<dbReference type="EMBL" id="JBEDUW010000002">
    <property type="protein sequence ID" value="KAK9944217.1"/>
    <property type="molecule type" value="Genomic_DNA"/>
</dbReference>
<organism evidence="2 3">
    <name type="scientific">Rubus argutus</name>
    <name type="common">Southern blackberry</name>
    <dbReference type="NCBI Taxonomy" id="59490"/>
    <lineage>
        <taxon>Eukaryota</taxon>
        <taxon>Viridiplantae</taxon>
        <taxon>Streptophyta</taxon>
        <taxon>Embryophyta</taxon>
        <taxon>Tracheophyta</taxon>
        <taxon>Spermatophyta</taxon>
        <taxon>Magnoliopsida</taxon>
        <taxon>eudicotyledons</taxon>
        <taxon>Gunneridae</taxon>
        <taxon>Pentapetalae</taxon>
        <taxon>rosids</taxon>
        <taxon>fabids</taxon>
        <taxon>Rosales</taxon>
        <taxon>Rosaceae</taxon>
        <taxon>Rosoideae</taxon>
        <taxon>Rosoideae incertae sedis</taxon>
        <taxon>Rubus</taxon>
    </lineage>
</organism>
<protein>
    <submittedName>
        <fullName evidence="2">Uncharacterized protein</fullName>
    </submittedName>
</protein>
<feature type="compositionally biased region" description="Low complexity" evidence="1">
    <location>
        <begin position="88"/>
        <end position="108"/>
    </location>
</feature>
<reference evidence="2 3" key="1">
    <citation type="journal article" date="2023" name="G3 (Bethesda)">
        <title>A chromosome-length genome assembly and annotation of blackberry (Rubus argutus, cv. 'Hillquist').</title>
        <authorList>
            <person name="Bruna T."/>
            <person name="Aryal R."/>
            <person name="Dudchenko O."/>
            <person name="Sargent D.J."/>
            <person name="Mead D."/>
            <person name="Buti M."/>
            <person name="Cavallini A."/>
            <person name="Hytonen T."/>
            <person name="Andres J."/>
            <person name="Pham M."/>
            <person name="Weisz D."/>
            <person name="Mascagni F."/>
            <person name="Usai G."/>
            <person name="Natali L."/>
            <person name="Bassil N."/>
            <person name="Fernandez G.E."/>
            <person name="Lomsadze A."/>
            <person name="Armour M."/>
            <person name="Olukolu B."/>
            <person name="Poorten T."/>
            <person name="Britton C."/>
            <person name="Davik J."/>
            <person name="Ashrafi H."/>
            <person name="Aiden E.L."/>
            <person name="Borodovsky M."/>
            <person name="Worthington M."/>
        </authorList>
    </citation>
    <scope>NUCLEOTIDE SEQUENCE [LARGE SCALE GENOMIC DNA]</scope>
    <source>
        <strain evidence="2">PI 553951</strain>
    </source>
</reference>
<sequence>MEEVKSSAEGKQSRRASLKRALLQHFRTIRIHQTNKIRKKLLTKSATIARVNGINVISRSTQEDNGMMKMKFLVREEDLEQVLEFMRNNNDNNNNNNNNNNINKNNNENDADDYEEVSESLSVEERLNLLKKKLKRQNTWSPALQTIPEEILT</sequence>
<keyword evidence="3" id="KW-1185">Reference proteome</keyword>
<dbReference type="AlphaFoldDB" id="A0AAW1Y5T2"/>
<feature type="region of interest" description="Disordered" evidence="1">
    <location>
        <begin position="88"/>
        <end position="116"/>
    </location>
</feature>
<evidence type="ECO:0000256" key="1">
    <source>
        <dbReference type="SAM" id="MobiDB-lite"/>
    </source>
</evidence>
<comment type="caution">
    <text evidence="2">The sequence shown here is derived from an EMBL/GenBank/DDBJ whole genome shotgun (WGS) entry which is preliminary data.</text>
</comment>
<evidence type="ECO:0000313" key="3">
    <source>
        <dbReference type="Proteomes" id="UP001457282"/>
    </source>
</evidence>
<gene>
    <name evidence="2" type="ORF">M0R45_009795</name>
</gene>
<accession>A0AAW1Y5T2</accession>
<evidence type="ECO:0000313" key="2">
    <source>
        <dbReference type="EMBL" id="KAK9944217.1"/>
    </source>
</evidence>